<keyword evidence="2" id="KW-1185">Reference proteome</keyword>
<accession>A0ACC1C7L2</accession>
<dbReference type="Proteomes" id="UP001164250">
    <property type="component" value="Chromosome 1"/>
</dbReference>
<gene>
    <name evidence="1" type="ORF">Patl1_01924</name>
</gene>
<protein>
    <submittedName>
        <fullName evidence="1">Uncharacterized protein</fullName>
    </submittedName>
</protein>
<organism evidence="1 2">
    <name type="scientific">Pistacia atlantica</name>
    <dbReference type="NCBI Taxonomy" id="434234"/>
    <lineage>
        <taxon>Eukaryota</taxon>
        <taxon>Viridiplantae</taxon>
        <taxon>Streptophyta</taxon>
        <taxon>Embryophyta</taxon>
        <taxon>Tracheophyta</taxon>
        <taxon>Spermatophyta</taxon>
        <taxon>Magnoliopsida</taxon>
        <taxon>eudicotyledons</taxon>
        <taxon>Gunneridae</taxon>
        <taxon>Pentapetalae</taxon>
        <taxon>rosids</taxon>
        <taxon>malvids</taxon>
        <taxon>Sapindales</taxon>
        <taxon>Anacardiaceae</taxon>
        <taxon>Pistacia</taxon>
    </lineage>
</organism>
<evidence type="ECO:0000313" key="2">
    <source>
        <dbReference type="Proteomes" id="UP001164250"/>
    </source>
</evidence>
<sequence>MDFPSKQCQGQENRKPAAELLDYYCNQPGHNCSDLMTAFRGRNCCLNSSSAGAFLHHKLQSTSTKNMIHMAQSKVSELLSQ</sequence>
<dbReference type="EMBL" id="CM047897">
    <property type="protein sequence ID" value="KAJ0111551.1"/>
    <property type="molecule type" value="Genomic_DNA"/>
</dbReference>
<name>A0ACC1C7L2_9ROSI</name>
<comment type="caution">
    <text evidence="1">The sequence shown here is derived from an EMBL/GenBank/DDBJ whole genome shotgun (WGS) entry which is preliminary data.</text>
</comment>
<reference evidence="2" key="1">
    <citation type="journal article" date="2023" name="G3 (Bethesda)">
        <title>Genome assembly and association tests identify interacting loci associated with vigor, precocity, and sex in interspecific pistachio rootstocks.</title>
        <authorList>
            <person name="Palmer W."/>
            <person name="Jacygrad E."/>
            <person name="Sagayaradj S."/>
            <person name="Cavanaugh K."/>
            <person name="Han R."/>
            <person name="Bertier L."/>
            <person name="Beede B."/>
            <person name="Kafkas S."/>
            <person name="Golino D."/>
            <person name="Preece J."/>
            <person name="Michelmore R."/>
        </authorList>
    </citation>
    <scope>NUCLEOTIDE SEQUENCE [LARGE SCALE GENOMIC DNA]</scope>
</reference>
<proteinExistence type="predicted"/>
<evidence type="ECO:0000313" key="1">
    <source>
        <dbReference type="EMBL" id="KAJ0111551.1"/>
    </source>
</evidence>